<reference evidence="1 2" key="1">
    <citation type="submission" date="2020-06" db="EMBL/GenBank/DDBJ databases">
        <title>NJ-3-1, isolated from saline soil.</title>
        <authorList>
            <person name="Cui H.L."/>
            <person name="Shi X."/>
        </authorList>
    </citation>
    <scope>NUCLEOTIDE SEQUENCE [LARGE SCALE GENOMIC DNA]</scope>
    <source>
        <strain evidence="1 2">NJ-3-1</strain>
    </source>
</reference>
<organism evidence="1 2">
    <name type="scientific">Halorarum salinum</name>
    <dbReference type="NCBI Taxonomy" id="2743089"/>
    <lineage>
        <taxon>Archaea</taxon>
        <taxon>Methanobacteriati</taxon>
        <taxon>Methanobacteriota</taxon>
        <taxon>Stenosarchaea group</taxon>
        <taxon>Halobacteria</taxon>
        <taxon>Halobacteriales</taxon>
        <taxon>Haloferacaceae</taxon>
        <taxon>Halorarum</taxon>
    </lineage>
</organism>
<dbReference type="OrthoDB" id="349589at2157"/>
<sequence length="131" mass="13856">MAPLSRRQALLGGVPVVALAIGGGCITQLDLPSTEEITLAFSNESSTDVAVQFSITAGGSVVSEGEVQVPQGGYESVATRIDATGRHELRIEGDGELQSSHPFKIDEYDLQHGSGLIVEIHDDGTEMMMEE</sequence>
<dbReference type="PROSITE" id="PS51257">
    <property type="entry name" value="PROKAR_LIPOPROTEIN"/>
    <property type="match status" value="1"/>
</dbReference>
<dbReference type="KEGG" id="halu:HUG12_16115"/>
<dbReference type="EMBL" id="CP058579">
    <property type="protein sequence ID" value="QLG63173.1"/>
    <property type="molecule type" value="Genomic_DNA"/>
</dbReference>
<dbReference type="RefSeq" id="WP_179269758.1">
    <property type="nucleotide sequence ID" value="NZ_CP058579.1"/>
</dbReference>
<accession>A0A7D5LC01</accession>
<evidence type="ECO:0000313" key="1">
    <source>
        <dbReference type="EMBL" id="QLG63173.1"/>
    </source>
</evidence>
<dbReference type="GeneID" id="56039016"/>
<name>A0A7D5LC01_9EURY</name>
<proteinExistence type="predicted"/>
<dbReference type="AlphaFoldDB" id="A0A7D5LC01"/>
<protein>
    <submittedName>
        <fullName evidence="1">Uncharacterized protein</fullName>
    </submittedName>
</protein>
<keyword evidence="2" id="KW-1185">Reference proteome</keyword>
<dbReference type="Proteomes" id="UP000509626">
    <property type="component" value="Chromosome"/>
</dbReference>
<evidence type="ECO:0000313" key="2">
    <source>
        <dbReference type="Proteomes" id="UP000509626"/>
    </source>
</evidence>
<gene>
    <name evidence="1" type="ORF">HUG12_16115</name>
</gene>